<proteinExistence type="predicted"/>
<feature type="compositionally biased region" description="Acidic residues" evidence="1">
    <location>
        <begin position="20"/>
        <end position="31"/>
    </location>
</feature>
<dbReference type="InterPro" id="IPR018328">
    <property type="entry name" value="Rad4_beta-hairpin_dom3"/>
</dbReference>
<protein>
    <recommendedName>
        <fullName evidence="6">Rad4-domain-containing protein</fullName>
    </recommendedName>
</protein>
<dbReference type="SMART" id="SM01030">
    <property type="entry name" value="BHD_1"/>
    <property type="match status" value="1"/>
</dbReference>
<dbReference type="EMBL" id="BRYA01000061">
    <property type="protein sequence ID" value="GMI35930.1"/>
    <property type="molecule type" value="Genomic_DNA"/>
</dbReference>
<dbReference type="InterPro" id="IPR038765">
    <property type="entry name" value="Papain-like_cys_pep_sf"/>
</dbReference>
<dbReference type="AlphaFoldDB" id="A0A9W7G7X5"/>
<dbReference type="Gene3D" id="3.30.70.2460">
    <property type="entry name" value="Rad4, beta-hairpin domain BHD3"/>
    <property type="match status" value="1"/>
</dbReference>
<dbReference type="Pfam" id="PF10405">
    <property type="entry name" value="BHD_3"/>
    <property type="match status" value="1"/>
</dbReference>
<dbReference type="GO" id="GO:0000111">
    <property type="term" value="C:nucleotide-excision repair factor 2 complex"/>
    <property type="evidence" value="ECO:0007669"/>
    <property type="project" value="TreeGrafter"/>
</dbReference>
<dbReference type="InterPro" id="IPR036985">
    <property type="entry name" value="Transglutaminase-like_sf"/>
</dbReference>
<dbReference type="GO" id="GO:0005737">
    <property type="term" value="C:cytoplasm"/>
    <property type="evidence" value="ECO:0007669"/>
    <property type="project" value="TreeGrafter"/>
</dbReference>
<evidence type="ECO:0000313" key="4">
    <source>
        <dbReference type="EMBL" id="GMI35930.1"/>
    </source>
</evidence>
<dbReference type="Gene3D" id="3.90.260.10">
    <property type="entry name" value="Transglutaminase-like"/>
    <property type="match status" value="1"/>
</dbReference>
<dbReference type="InterPro" id="IPR018326">
    <property type="entry name" value="Rad4_beta-hairpin_dom1"/>
</dbReference>
<feature type="region of interest" description="Disordered" evidence="1">
    <location>
        <begin position="532"/>
        <end position="576"/>
    </location>
</feature>
<organism evidence="4 5">
    <name type="scientific">Triparma columacea</name>
    <dbReference type="NCBI Taxonomy" id="722753"/>
    <lineage>
        <taxon>Eukaryota</taxon>
        <taxon>Sar</taxon>
        <taxon>Stramenopiles</taxon>
        <taxon>Ochrophyta</taxon>
        <taxon>Bolidophyceae</taxon>
        <taxon>Parmales</taxon>
        <taxon>Triparmaceae</taxon>
        <taxon>Triparma</taxon>
    </lineage>
</organism>
<dbReference type="InterPro" id="IPR042488">
    <property type="entry name" value="Rad4_BHD3_sf"/>
</dbReference>
<dbReference type="Pfam" id="PF03835">
    <property type="entry name" value="Rad4"/>
    <property type="match status" value="1"/>
</dbReference>
<dbReference type="GO" id="GO:0003684">
    <property type="term" value="F:damaged DNA binding"/>
    <property type="evidence" value="ECO:0007669"/>
    <property type="project" value="InterPro"/>
</dbReference>
<dbReference type="GO" id="GO:0071942">
    <property type="term" value="C:XPC complex"/>
    <property type="evidence" value="ECO:0007669"/>
    <property type="project" value="TreeGrafter"/>
</dbReference>
<dbReference type="PANTHER" id="PTHR12135:SF0">
    <property type="entry name" value="DNA REPAIR PROTEIN COMPLEMENTING XP-C CELLS"/>
    <property type="match status" value="1"/>
</dbReference>
<dbReference type="GO" id="GO:0006298">
    <property type="term" value="P:mismatch repair"/>
    <property type="evidence" value="ECO:0007669"/>
    <property type="project" value="TreeGrafter"/>
</dbReference>
<feature type="compositionally biased region" description="Basic and acidic residues" evidence="1">
    <location>
        <begin position="445"/>
        <end position="463"/>
    </location>
</feature>
<dbReference type="OrthoDB" id="206255at2759"/>
<evidence type="ECO:0000259" key="2">
    <source>
        <dbReference type="SMART" id="SM01030"/>
    </source>
</evidence>
<dbReference type="SMART" id="SM01032">
    <property type="entry name" value="BHD_3"/>
    <property type="match status" value="1"/>
</dbReference>
<evidence type="ECO:0000256" key="1">
    <source>
        <dbReference type="SAM" id="MobiDB-lite"/>
    </source>
</evidence>
<evidence type="ECO:0000259" key="3">
    <source>
        <dbReference type="SMART" id="SM01032"/>
    </source>
</evidence>
<reference evidence="5" key="1">
    <citation type="journal article" date="2023" name="Commun. Biol.">
        <title>Genome analysis of Parmales, the sister group of diatoms, reveals the evolutionary specialization of diatoms from phago-mixotrophs to photoautotrophs.</title>
        <authorList>
            <person name="Ban H."/>
            <person name="Sato S."/>
            <person name="Yoshikawa S."/>
            <person name="Yamada K."/>
            <person name="Nakamura Y."/>
            <person name="Ichinomiya M."/>
            <person name="Sato N."/>
            <person name="Blanc-Mathieu R."/>
            <person name="Endo H."/>
            <person name="Kuwata A."/>
            <person name="Ogata H."/>
        </authorList>
    </citation>
    <scope>NUCLEOTIDE SEQUENCE [LARGE SCALE GENOMIC DNA]</scope>
</reference>
<feature type="compositionally biased region" description="Low complexity" evidence="1">
    <location>
        <begin position="53"/>
        <end position="80"/>
    </location>
</feature>
<keyword evidence="5" id="KW-1185">Reference proteome</keyword>
<name>A0A9W7G7X5_9STRA</name>
<accession>A0A9W7G7X5</accession>
<dbReference type="Pfam" id="PF10403">
    <property type="entry name" value="BHD_1"/>
    <property type="match status" value="1"/>
</dbReference>
<evidence type="ECO:0008006" key="6">
    <source>
        <dbReference type="Google" id="ProtNLM"/>
    </source>
</evidence>
<feature type="region of interest" description="Disordered" evidence="1">
    <location>
        <begin position="1"/>
        <end position="91"/>
    </location>
</feature>
<evidence type="ECO:0000313" key="5">
    <source>
        <dbReference type="Proteomes" id="UP001165065"/>
    </source>
</evidence>
<feature type="compositionally biased region" description="Acidic residues" evidence="1">
    <location>
        <begin position="1"/>
        <end position="11"/>
    </location>
</feature>
<dbReference type="InterPro" id="IPR004583">
    <property type="entry name" value="DNA_repair_Rad4"/>
</dbReference>
<dbReference type="GO" id="GO:0003697">
    <property type="term" value="F:single-stranded DNA binding"/>
    <property type="evidence" value="ECO:0007669"/>
    <property type="project" value="TreeGrafter"/>
</dbReference>
<dbReference type="Proteomes" id="UP001165065">
    <property type="component" value="Unassembled WGS sequence"/>
</dbReference>
<feature type="region of interest" description="Disordered" evidence="1">
    <location>
        <begin position="431"/>
        <end position="463"/>
    </location>
</feature>
<feature type="domain" description="Rad4 beta-hairpin" evidence="3">
    <location>
        <begin position="622"/>
        <end position="691"/>
    </location>
</feature>
<dbReference type="PANTHER" id="PTHR12135">
    <property type="entry name" value="DNA REPAIR PROTEIN XP-C / RAD4"/>
    <property type="match status" value="1"/>
</dbReference>
<comment type="caution">
    <text evidence="4">The sequence shown here is derived from an EMBL/GenBank/DDBJ whole genome shotgun (WGS) entry which is preliminary data.</text>
</comment>
<dbReference type="InterPro" id="IPR018325">
    <property type="entry name" value="Rad4/PNGase_transGLS-fold"/>
</dbReference>
<gene>
    <name evidence="4" type="ORF">TrCOL_g9856</name>
</gene>
<dbReference type="Gene3D" id="2.20.20.110">
    <property type="entry name" value="Rad4, beta-hairpin domain BHD1"/>
    <property type="match status" value="1"/>
</dbReference>
<feature type="domain" description="Rad4 beta-hairpin" evidence="2">
    <location>
        <begin position="451"/>
        <end position="503"/>
    </location>
</feature>
<dbReference type="GO" id="GO:0006289">
    <property type="term" value="P:nucleotide-excision repair"/>
    <property type="evidence" value="ECO:0007669"/>
    <property type="project" value="InterPro"/>
</dbReference>
<dbReference type="SUPFAM" id="SSF54001">
    <property type="entry name" value="Cysteine proteinases"/>
    <property type="match status" value="1"/>
</dbReference>
<sequence length="744" mass="81988">MDLNLSDEDEPVLPSSFPHDDEEGEFDDWEDGGASSHASEEDEGSDLAHLNLPESISLPSSSFTPSKTSDASASSSAAPPKMKKQRRNASKSLTSIKNTMKKHAHLASKAENLHNSTLLSHIASAAFSSFFSSSSIPLIMSLFPPLGLEVELDRLYSVSHDEARRFNSRGNLSFIFHWFCDLFVSSKAQSRGKGKSKAKRSLPPSSLSPSMITAVASIFDLSSNPSLNAPKLLSSILRLLHHRCRVVVSVPTPHPSDITPFLLWESSSTILRGIKDRKLRSVFAIHGVDLRVKTKNGVSAADAICLDDDDGGDDASPPHPPTFLPTPPISFWVEAYCVDEKRWLHMDPIAGEFDRPANVELRLKREWNEHPGKGEVVKEARSSVSYVVACEHSFEASVGSGLITDVTRRYAASFATSKLLRNDPWLESTLKSLGREGGGEEEESELSKLEKSEKAPTSKERFRNHPKFVLSSHLKRSEVLTPNASKKNGMFAGEFIYSRSDVSLARTSRKWLFEGRKVKDSELSKPAKEVVKRKMAGGDGATSSTSFVSRASRRKGGGKQGFGLSTYNLDTEGTKESMERQKKLAEEDVIKEGSKDKEMEALYGEWQTVPWSPPRVEPGGPIPRNEYNNIELALLNPGLVHMPTVGISRVAKKIGIDYAPCLVDFNFQSGRPVIQGVVVHECNKVLLQDAWQEMGEIVRKEHEKVVVGRWRVMVTKLMLDKRLEEEWGGGKVRGGEKGGVGGGK</sequence>